<proteinExistence type="predicted"/>
<evidence type="ECO:0000313" key="4">
    <source>
        <dbReference type="EMBL" id="HJC40695.1"/>
    </source>
</evidence>
<reference evidence="4" key="1">
    <citation type="journal article" date="2021" name="PeerJ">
        <title>Extensive microbial diversity within the chicken gut microbiome revealed by metagenomics and culture.</title>
        <authorList>
            <person name="Gilroy R."/>
            <person name="Ravi A."/>
            <person name="Getino M."/>
            <person name="Pursley I."/>
            <person name="Horton D.L."/>
            <person name="Alikhan N.F."/>
            <person name="Baker D."/>
            <person name="Gharbi K."/>
            <person name="Hall N."/>
            <person name="Watson M."/>
            <person name="Adriaenssens E.M."/>
            <person name="Foster-Nyarko E."/>
            <person name="Jarju S."/>
            <person name="Secka A."/>
            <person name="Antonio M."/>
            <person name="Oren A."/>
            <person name="Chaudhuri R.R."/>
            <person name="La Ragione R."/>
            <person name="Hildebrand F."/>
            <person name="Pallen M.J."/>
        </authorList>
    </citation>
    <scope>NUCLEOTIDE SEQUENCE</scope>
    <source>
        <strain evidence="4">CHK186-1790</strain>
    </source>
</reference>
<feature type="domain" description="N-acetyltransferase" evidence="3">
    <location>
        <begin position="1"/>
        <end position="174"/>
    </location>
</feature>
<protein>
    <submittedName>
        <fullName evidence="4">GNAT family N-acetyltransferase</fullName>
    </submittedName>
</protein>
<sequence>MIRKAVPEDLDQVADIYEAILDQEEATGHHWTNWQRGVYPCRATAEKALKAGTLYVEEEGGHILGCANLNQVQPNEYAAIPWTIPAKPREVLVIHTLCIHPDAAGGGLGRRFVAYAEGLAVGLGCKAMRLDTYEGNAPAAAFYPKLGYRLAGSTEFFFEGFIRETLICFEKDLRSLS</sequence>
<dbReference type="CDD" id="cd04301">
    <property type="entry name" value="NAT_SF"/>
    <property type="match status" value="1"/>
</dbReference>
<accession>A0A9D2T0J4</accession>
<name>A0A9D2T0J4_9FIRM</name>
<evidence type="ECO:0000256" key="2">
    <source>
        <dbReference type="ARBA" id="ARBA00023315"/>
    </source>
</evidence>
<evidence type="ECO:0000313" key="5">
    <source>
        <dbReference type="Proteomes" id="UP000823882"/>
    </source>
</evidence>
<dbReference type="AlphaFoldDB" id="A0A9D2T0J4"/>
<gene>
    <name evidence="4" type="ORF">H9701_03985</name>
</gene>
<keyword evidence="1" id="KW-0808">Transferase</keyword>
<keyword evidence="2" id="KW-0012">Acyltransferase</keyword>
<dbReference type="InterPro" id="IPR016181">
    <property type="entry name" value="Acyl_CoA_acyltransferase"/>
</dbReference>
<evidence type="ECO:0000256" key="1">
    <source>
        <dbReference type="ARBA" id="ARBA00022679"/>
    </source>
</evidence>
<dbReference type="Proteomes" id="UP000823882">
    <property type="component" value="Unassembled WGS sequence"/>
</dbReference>
<comment type="caution">
    <text evidence="4">The sequence shown here is derived from an EMBL/GenBank/DDBJ whole genome shotgun (WGS) entry which is preliminary data.</text>
</comment>
<dbReference type="SUPFAM" id="SSF55729">
    <property type="entry name" value="Acyl-CoA N-acyltransferases (Nat)"/>
    <property type="match status" value="1"/>
</dbReference>
<reference evidence="4" key="2">
    <citation type="submission" date="2021-04" db="EMBL/GenBank/DDBJ databases">
        <authorList>
            <person name="Gilroy R."/>
        </authorList>
    </citation>
    <scope>NUCLEOTIDE SEQUENCE</scope>
    <source>
        <strain evidence="4">CHK186-1790</strain>
    </source>
</reference>
<dbReference type="PROSITE" id="PS51186">
    <property type="entry name" value="GNAT"/>
    <property type="match status" value="1"/>
</dbReference>
<dbReference type="GO" id="GO:0016747">
    <property type="term" value="F:acyltransferase activity, transferring groups other than amino-acyl groups"/>
    <property type="evidence" value="ECO:0007669"/>
    <property type="project" value="InterPro"/>
</dbReference>
<dbReference type="EMBL" id="DWWJ01000076">
    <property type="protein sequence ID" value="HJC40695.1"/>
    <property type="molecule type" value="Genomic_DNA"/>
</dbReference>
<dbReference type="PANTHER" id="PTHR43877">
    <property type="entry name" value="AMINOALKYLPHOSPHONATE N-ACETYLTRANSFERASE-RELATED-RELATED"/>
    <property type="match status" value="1"/>
</dbReference>
<dbReference type="Gene3D" id="3.40.630.30">
    <property type="match status" value="1"/>
</dbReference>
<dbReference type="InterPro" id="IPR000182">
    <property type="entry name" value="GNAT_dom"/>
</dbReference>
<organism evidence="4 5">
    <name type="scientific">Candidatus Intestinimonas pullistercoris</name>
    <dbReference type="NCBI Taxonomy" id="2838623"/>
    <lineage>
        <taxon>Bacteria</taxon>
        <taxon>Bacillati</taxon>
        <taxon>Bacillota</taxon>
        <taxon>Clostridia</taxon>
        <taxon>Eubacteriales</taxon>
        <taxon>Intestinimonas</taxon>
    </lineage>
</organism>
<dbReference type="InterPro" id="IPR050832">
    <property type="entry name" value="Bact_Acetyltransf"/>
</dbReference>
<dbReference type="Pfam" id="PF00583">
    <property type="entry name" value="Acetyltransf_1"/>
    <property type="match status" value="1"/>
</dbReference>
<evidence type="ECO:0000259" key="3">
    <source>
        <dbReference type="PROSITE" id="PS51186"/>
    </source>
</evidence>